<dbReference type="InterPro" id="IPR003928">
    <property type="entry name" value="Claudin18"/>
</dbReference>
<dbReference type="AlphaFoldDB" id="A0A401Q4L8"/>
<comment type="similarity">
    <text evidence="1 8">Belongs to the claudin family.</text>
</comment>
<dbReference type="OMA" id="LWKSCVG"/>
<evidence type="ECO:0000256" key="2">
    <source>
        <dbReference type="ARBA" id="ARBA00022427"/>
    </source>
</evidence>
<dbReference type="Pfam" id="PF00822">
    <property type="entry name" value="PMP22_Claudin"/>
    <property type="match status" value="1"/>
</dbReference>
<dbReference type="STRING" id="75743.A0A401Q4L8"/>
<evidence type="ECO:0000256" key="4">
    <source>
        <dbReference type="ARBA" id="ARBA00022692"/>
    </source>
</evidence>
<dbReference type="PANTHER" id="PTHR12002">
    <property type="entry name" value="CLAUDIN"/>
    <property type="match status" value="1"/>
</dbReference>
<evidence type="ECO:0000256" key="3">
    <source>
        <dbReference type="ARBA" id="ARBA00022475"/>
    </source>
</evidence>
<dbReference type="PROSITE" id="PS01346">
    <property type="entry name" value="CLAUDIN"/>
    <property type="match status" value="1"/>
</dbReference>
<dbReference type="InterPro" id="IPR017974">
    <property type="entry name" value="Claudin_CS"/>
</dbReference>
<dbReference type="GO" id="GO:0005886">
    <property type="term" value="C:plasma membrane"/>
    <property type="evidence" value="ECO:0007669"/>
    <property type="project" value="UniProtKB-SubCell"/>
</dbReference>
<comment type="caution">
    <text evidence="10">The sequence shown here is derived from an EMBL/GenBank/DDBJ whole genome shotgun (WGS) entry which is preliminary data.</text>
</comment>
<feature type="transmembrane region" description="Helical" evidence="8">
    <location>
        <begin position="137"/>
        <end position="163"/>
    </location>
</feature>
<dbReference type="GO" id="GO:0005198">
    <property type="term" value="F:structural molecule activity"/>
    <property type="evidence" value="ECO:0007669"/>
    <property type="project" value="InterPro"/>
</dbReference>
<keyword evidence="4 8" id="KW-0812">Transmembrane</keyword>
<feature type="region of interest" description="Disordered" evidence="9">
    <location>
        <begin position="213"/>
        <end position="239"/>
    </location>
</feature>
<keyword evidence="6 8" id="KW-1133">Transmembrane helix</keyword>
<feature type="transmembrane region" description="Helical" evidence="8">
    <location>
        <begin position="53"/>
        <end position="73"/>
    </location>
</feature>
<keyword evidence="11" id="KW-1185">Reference proteome</keyword>
<dbReference type="Proteomes" id="UP000288216">
    <property type="component" value="Unassembled WGS sequence"/>
</dbReference>
<accession>A0A401Q4L8</accession>
<evidence type="ECO:0000256" key="9">
    <source>
        <dbReference type="SAM" id="MobiDB-lite"/>
    </source>
</evidence>
<evidence type="ECO:0000313" key="10">
    <source>
        <dbReference type="EMBL" id="GCB80309.1"/>
    </source>
</evidence>
<gene>
    <name evidence="10" type="ORF">scyTo_0016156</name>
</gene>
<dbReference type="PRINTS" id="PR01448">
    <property type="entry name" value="CLAUDIN18"/>
</dbReference>
<comment type="subcellular location">
    <subcellularLocation>
        <location evidence="8">Cell junction</location>
        <location evidence="8">Tight junction</location>
    </subcellularLocation>
    <subcellularLocation>
        <location evidence="8">Cell membrane</location>
        <topology evidence="8">Multi-pass membrane protein</topology>
    </subcellularLocation>
</comment>
<keyword evidence="5 8" id="KW-0965">Cell junction</keyword>
<dbReference type="PRINTS" id="PR01077">
    <property type="entry name" value="CLAUDIN"/>
</dbReference>
<evidence type="ECO:0000256" key="6">
    <source>
        <dbReference type="ARBA" id="ARBA00022989"/>
    </source>
</evidence>
<reference evidence="10 11" key="1">
    <citation type="journal article" date="2018" name="Nat. Ecol. Evol.">
        <title>Shark genomes provide insights into elasmobranch evolution and the origin of vertebrates.</title>
        <authorList>
            <person name="Hara Y"/>
            <person name="Yamaguchi K"/>
            <person name="Onimaru K"/>
            <person name="Kadota M"/>
            <person name="Koyanagi M"/>
            <person name="Keeley SD"/>
            <person name="Tatsumi K"/>
            <person name="Tanaka K"/>
            <person name="Motone F"/>
            <person name="Kageyama Y"/>
            <person name="Nozu R"/>
            <person name="Adachi N"/>
            <person name="Nishimura O"/>
            <person name="Nakagawa R"/>
            <person name="Tanegashima C"/>
            <person name="Kiyatake I"/>
            <person name="Matsumoto R"/>
            <person name="Murakumo K"/>
            <person name="Nishida K"/>
            <person name="Terakita A"/>
            <person name="Kuratani S"/>
            <person name="Sato K"/>
            <person name="Hyodo S Kuraku.S."/>
        </authorList>
    </citation>
    <scope>NUCLEOTIDE SEQUENCE [LARGE SCALE GENOMIC DNA]</scope>
</reference>
<dbReference type="EMBL" id="BFAA01009593">
    <property type="protein sequence ID" value="GCB80309.1"/>
    <property type="molecule type" value="Genomic_DNA"/>
</dbReference>
<evidence type="ECO:0000313" key="11">
    <source>
        <dbReference type="Proteomes" id="UP000288216"/>
    </source>
</evidence>
<dbReference type="GO" id="GO:0005923">
    <property type="term" value="C:bicellular tight junction"/>
    <property type="evidence" value="ECO:0007669"/>
    <property type="project" value="UniProtKB-SubCell"/>
</dbReference>
<comment type="function">
    <text evidence="8">Claudins function as major constituents of the tight junction complexes that regulate the permeability of epithelia.</text>
</comment>
<dbReference type="Gene3D" id="1.20.140.150">
    <property type="match status" value="1"/>
</dbReference>
<sequence length="239" mass="26041">MWSTQDLGRDLVTSVYKYMGLWKTCLQQTSGFTECRPFYTVLGLPATFQAVRALMIVAIVLSLIGSGVSIMALKCIRVGNMEDAAKANLTLTSGVLFIIAGVCCIAGVSIYGNMLVTDFWQMNGSILGGQGSVQQRYTFGAALFVGWVSGGLLVIGGIVMCIACRGLLPEDTRYNSTIYKVPSRGAGYKTGYKASTHYDTEMTHVRKTYPDDVESKKSAYNRSTNEDSKRAVSGKYDYV</sequence>
<feature type="transmembrane region" description="Helical" evidence="8">
    <location>
        <begin position="94"/>
        <end position="117"/>
    </location>
</feature>
<evidence type="ECO:0000256" key="7">
    <source>
        <dbReference type="ARBA" id="ARBA00023136"/>
    </source>
</evidence>
<dbReference type="InterPro" id="IPR006187">
    <property type="entry name" value="Claudin"/>
</dbReference>
<organism evidence="10 11">
    <name type="scientific">Scyliorhinus torazame</name>
    <name type="common">Cloudy catshark</name>
    <name type="synonym">Catulus torazame</name>
    <dbReference type="NCBI Taxonomy" id="75743"/>
    <lineage>
        <taxon>Eukaryota</taxon>
        <taxon>Metazoa</taxon>
        <taxon>Chordata</taxon>
        <taxon>Craniata</taxon>
        <taxon>Vertebrata</taxon>
        <taxon>Chondrichthyes</taxon>
        <taxon>Elasmobranchii</taxon>
        <taxon>Galeomorphii</taxon>
        <taxon>Galeoidea</taxon>
        <taxon>Carcharhiniformes</taxon>
        <taxon>Scyliorhinidae</taxon>
        <taxon>Scyliorhinus</taxon>
    </lineage>
</organism>
<evidence type="ECO:0000256" key="1">
    <source>
        <dbReference type="ARBA" id="ARBA00008295"/>
    </source>
</evidence>
<evidence type="ECO:0000256" key="5">
    <source>
        <dbReference type="ARBA" id="ARBA00022949"/>
    </source>
</evidence>
<dbReference type="OrthoDB" id="8795554at2759"/>
<protein>
    <recommendedName>
        <fullName evidence="8">Claudin</fullName>
    </recommendedName>
</protein>
<evidence type="ECO:0000256" key="8">
    <source>
        <dbReference type="RuleBase" id="RU060637"/>
    </source>
</evidence>
<name>A0A401Q4L8_SCYTO</name>
<keyword evidence="2 8" id="KW-0796">Tight junction</keyword>
<dbReference type="InterPro" id="IPR004031">
    <property type="entry name" value="PMP22/EMP/MP20/Claudin"/>
</dbReference>
<keyword evidence="7 8" id="KW-0472">Membrane</keyword>
<keyword evidence="3 8" id="KW-1003">Cell membrane</keyword>
<proteinExistence type="inferred from homology"/>
<comment type="caution">
    <text evidence="8">Lacks conserved residue(s) required for the propagation of feature annotation.</text>
</comment>